<feature type="domain" description="PHA accumulation regulator DNA-binding N-terminal" evidence="2">
    <location>
        <begin position="5"/>
        <end position="62"/>
    </location>
</feature>
<proteinExistence type="predicted"/>
<name>A0A975BQZ1_9BACT</name>
<keyword evidence="3" id="KW-0238">DNA-binding</keyword>
<dbReference type="Proteomes" id="UP000663722">
    <property type="component" value="Chromosome"/>
</dbReference>
<dbReference type="AlphaFoldDB" id="A0A975BQZ1"/>
<dbReference type="Pfam" id="PF07879">
    <property type="entry name" value="PHB_acc_N"/>
    <property type="match status" value="1"/>
</dbReference>
<reference evidence="3" key="1">
    <citation type="journal article" date="2021" name="Microb. Physiol.">
        <title>Proteogenomic Insights into the Physiology of Marine, Sulfate-Reducing, Filamentous Desulfonema limicola and Desulfonema magnum.</title>
        <authorList>
            <person name="Schnaars V."/>
            <person name="Wohlbrand L."/>
            <person name="Scheve S."/>
            <person name="Hinrichs C."/>
            <person name="Reinhardt R."/>
            <person name="Rabus R."/>
        </authorList>
    </citation>
    <scope>NUCLEOTIDE SEQUENCE</scope>
    <source>
        <strain evidence="3">4be13</strain>
    </source>
</reference>
<dbReference type="InterPro" id="IPR012909">
    <property type="entry name" value="PHA_DNA-bd_N"/>
</dbReference>
<keyword evidence="1" id="KW-0175">Coiled coil</keyword>
<dbReference type="KEGG" id="dmm:dnm_058350"/>
<accession>A0A975BQZ1</accession>
<evidence type="ECO:0000313" key="4">
    <source>
        <dbReference type="Proteomes" id="UP000663722"/>
    </source>
</evidence>
<feature type="coiled-coil region" evidence="1">
    <location>
        <begin position="164"/>
        <end position="191"/>
    </location>
</feature>
<gene>
    <name evidence="3" type="ORF">dnm_058350</name>
</gene>
<sequence>MSHKIKKYANRKFYDSTEKKYVSLDDLSALIKAGEEISIEDNETGEDLTSSVVAQLLAREKQGDSKIPSGVLIDLLRKGGGTVINYARKYTSQCQSALTMAEDEVDKIVSLLVKNKELSESEGSRLKKEMLGRAENFKKWVSDKIDQRINEVMKMTQLATKEDMVSLTAKIEALTETVERLEKLYAEKKDDNLSDQEK</sequence>
<organism evidence="3 4">
    <name type="scientific">Desulfonema magnum</name>
    <dbReference type="NCBI Taxonomy" id="45655"/>
    <lineage>
        <taxon>Bacteria</taxon>
        <taxon>Pseudomonadati</taxon>
        <taxon>Thermodesulfobacteriota</taxon>
        <taxon>Desulfobacteria</taxon>
        <taxon>Desulfobacterales</taxon>
        <taxon>Desulfococcaceae</taxon>
        <taxon>Desulfonema</taxon>
    </lineage>
</organism>
<dbReference type="RefSeq" id="WP_207678257.1">
    <property type="nucleotide sequence ID" value="NZ_CP061800.1"/>
</dbReference>
<evidence type="ECO:0000259" key="2">
    <source>
        <dbReference type="Pfam" id="PF07879"/>
    </source>
</evidence>
<dbReference type="GO" id="GO:0003677">
    <property type="term" value="F:DNA binding"/>
    <property type="evidence" value="ECO:0007669"/>
    <property type="project" value="UniProtKB-KW"/>
</dbReference>
<evidence type="ECO:0000256" key="1">
    <source>
        <dbReference type="SAM" id="Coils"/>
    </source>
</evidence>
<evidence type="ECO:0000313" key="3">
    <source>
        <dbReference type="EMBL" id="QTA89778.1"/>
    </source>
</evidence>
<protein>
    <submittedName>
        <fullName evidence="3">PHB/PHA accumulation regulator DNA-binding domain-containing protein</fullName>
    </submittedName>
</protein>
<dbReference type="EMBL" id="CP061800">
    <property type="protein sequence ID" value="QTA89778.1"/>
    <property type="molecule type" value="Genomic_DNA"/>
</dbReference>
<keyword evidence="4" id="KW-1185">Reference proteome</keyword>